<keyword evidence="1" id="KW-1133">Transmembrane helix</keyword>
<keyword evidence="3" id="KW-1185">Reference proteome</keyword>
<evidence type="ECO:0008006" key="4">
    <source>
        <dbReference type="Google" id="ProtNLM"/>
    </source>
</evidence>
<dbReference type="EMBL" id="AOTZ01000009">
    <property type="protein sequence ID" value="EZP74969.1"/>
    <property type="molecule type" value="Genomic_DNA"/>
</dbReference>
<evidence type="ECO:0000313" key="2">
    <source>
        <dbReference type="EMBL" id="EZP74969.1"/>
    </source>
</evidence>
<accession>A0ABC9VA50</accession>
<evidence type="ECO:0000256" key="1">
    <source>
        <dbReference type="SAM" id="Phobius"/>
    </source>
</evidence>
<gene>
    <name evidence="2" type="ORF">H839_15738</name>
</gene>
<reference evidence="2 3" key="1">
    <citation type="journal article" date="2014" name="Appl. Microbiol. Biotechnol.">
        <title>Transformable facultative thermophile Geobacillus stearothermophilus NUB3621 as a host strain for metabolic engineering.</title>
        <authorList>
            <person name="Blanchard K."/>
            <person name="Robic S."/>
            <person name="Matsumura I."/>
        </authorList>
    </citation>
    <scope>NUCLEOTIDE SEQUENCE [LARGE SCALE GENOMIC DNA]</scope>
    <source>
        <strain evidence="2 3">NUB3621</strain>
    </source>
</reference>
<organism evidence="2 3">
    <name type="scientific">Parageobacillus genomosp. 1</name>
    <dbReference type="NCBI Taxonomy" id="1295642"/>
    <lineage>
        <taxon>Bacteria</taxon>
        <taxon>Bacillati</taxon>
        <taxon>Bacillota</taxon>
        <taxon>Bacilli</taxon>
        <taxon>Bacillales</taxon>
        <taxon>Anoxybacillaceae</taxon>
        <taxon>Parageobacillus</taxon>
    </lineage>
</organism>
<evidence type="ECO:0000313" key="3">
    <source>
        <dbReference type="Proteomes" id="UP000023566"/>
    </source>
</evidence>
<dbReference type="AlphaFoldDB" id="A0ABC9VA50"/>
<proteinExistence type="predicted"/>
<comment type="caution">
    <text evidence="2">The sequence shown here is derived from an EMBL/GenBank/DDBJ whole genome shotgun (WGS) entry which is preliminary data.</text>
</comment>
<feature type="transmembrane region" description="Helical" evidence="1">
    <location>
        <begin position="6"/>
        <end position="25"/>
    </location>
</feature>
<name>A0ABC9VA50_9BACL</name>
<sequence length="155" mass="18549">MKRLSIYLFLGGLVLYVLFFDTYFIKFPVNWAQNLVNMKVEINYIPIKYKNSYAKIRHCGRNCNFIKVFYEGSKESLVVTVTNYVSWVDDPKWNKNTIIPGTNYYYQNKDGKQLLFWKEEKEELELELEYTGKKVLSKEELVKIAKSVKVKRRKF</sequence>
<protein>
    <recommendedName>
        <fullName evidence="4">DUF4367 domain-containing protein</fullName>
    </recommendedName>
</protein>
<dbReference type="RefSeq" id="WP_043905989.1">
    <property type="nucleotide sequence ID" value="NZ_CM002692.1"/>
</dbReference>
<keyword evidence="1" id="KW-0812">Transmembrane</keyword>
<keyword evidence="1" id="KW-0472">Membrane</keyword>
<dbReference type="Proteomes" id="UP000023566">
    <property type="component" value="Chromosome"/>
</dbReference>